<protein>
    <recommendedName>
        <fullName evidence="4">25S rRNA adenine-N(1) methyltransferase</fullName>
        <ecNumber evidence="4">2.1.1.-</ecNumber>
    </recommendedName>
</protein>
<dbReference type="Proteomes" id="UP000183567">
    <property type="component" value="Unassembled WGS sequence"/>
</dbReference>
<feature type="binding site" evidence="4">
    <location>
        <position position="114"/>
    </location>
    <ligand>
        <name>S-adenosyl-L-methionine</name>
        <dbReference type="ChEBI" id="CHEBI:59789"/>
    </ligand>
</feature>
<organism evidence="6 7">
    <name type="scientific">Rhizopogon vesiculosus</name>
    <dbReference type="NCBI Taxonomy" id="180088"/>
    <lineage>
        <taxon>Eukaryota</taxon>
        <taxon>Fungi</taxon>
        <taxon>Dikarya</taxon>
        <taxon>Basidiomycota</taxon>
        <taxon>Agaricomycotina</taxon>
        <taxon>Agaricomycetes</taxon>
        <taxon>Agaricomycetidae</taxon>
        <taxon>Boletales</taxon>
        <taxon>Suillineae</taxon>
        <taxon>Rhizopogonaceae</taxon>
        <taxon>Rhizopogon</taxon>
    </lineage>
</organism>
<proteinExistence type="inferred from homology"/>
<reference evidence="6 7" key="1">
    <citation type="submission" date="2016-03" db="EMBL/GenBank/DDBJ databases">
        <title>Comparative genomics of the ectomycorrhizal sister species Rhizopogon vinicolor and Rhizopogon vesiculosus (Basidiomycota: Boletales) reveals a divergence of the mating type B locus.</title>
        <authorList>
            <person name="Mujic A.B."/>
            <person name="Kuo A."/>
            <person name="Tritt A."/>
            <person name="Lipzen A."/>
            <person name="Chen C."/>
            <person name="Johnson J."/>
            <person name="Sharma A."/>
            <person name="Barry K."/>
            <person name="Grigoriev I.V."/>
            <person name="Spatafora J.W."/>
        </authorList>
    </citation>
    <scope>NUCLEOTIDE SEQUENCE [LARGE SCALE GENOMIC DNA]</scope>
    <source>
        <strain evidence="6 7">AM-OR11-056</strain>
    </source>
</reference>
<dbReference type="PANTHER" id="PTHR21008:SF1">
    <property type="entry name" value="25S RRNA (ADENINE(2142)-N(1))-METHYLTRANSFERASE"/>
    <property type="match status" value="1"/>
</dbReference>
<keyword evidence="3 4" id="KW-0949">S-adenosyl-L-methionine</keyword>
<keyword evidence="7" id="KW-1185">Reference proteome</keyword>
<evidence type="ECO:0000313" key="6">
    <source>
        <dbReference type="EMBL" id="OJA12019.1"/>
    </source>
</evidence>
<dbReference type="Gene3D" id="3.40.50.150">
    <property type="entry name" value="Vaccinia Virus protein VP39"/>
    <property type="match status" value="1"/>
</dbReference>
<dbReference type="InterPro" id="IPR021867">
    <property type="entry name" value="Bmt2/SAMTOR"/>
</dbReference>
<evidence type="ECO:0000256" key="2">
    <source>
        <dbReference type="ARBA" id="ARBA00022679"/>
    </source>
</evidence>
<feature type="compositionally biased region" description="Polar residues" evidence="5">
    <location>
        <begin position="10"/>
        <end position="28"/>
    </location>
</feature>
<dbReference type="OrthoDB" id="5954793at2759"/>
<keyword evidence="4" id="KW-0539">Nucleus</keyword>
<gene>
    <name evidence="6" type="ORF">AZE42_02033</name>
</gene>
<evidence type="ECO:0000256" key="1">
    <source>
        <dbReference type="ARBA" id="ARBA00022603"/>
    </source>
</evidence>
<accession>A0A1J8PWA0</accession>
<keyword evidence="2 4" id="KW-0808">Transferase</keyword>
<comment type="caution">
    <text evidence="6">The sequence shown here is derived from an EMBL/GenBank/DDBJ whole genome shotgun (WGS) entry which is preliminary data.</text>
</comment>
<dbReference type="GO" id="GO:0005730">
    <property type="term" value="C:nucleolus"/>
    <property type="evidence" value="ECO:0007669"/>
    <property type="project" value="UniProtKB-SubCell"/>
</dbReference>
<evidence type="ECO:0000313" key="7">
    <source>
        <dbReference type="Proteomes" id="UP000183567"/>
    </source>
</evidence>
<comment type="function">
    <text evidence="4">S-adenosyl-L-methionine-dependent methyltransferase that specifically methylates the N(1) position of an adenine present in helix 65 in 25S rRNA.</text>
</comment>
<dbReference type="SUPFAM" id="SSF53335">
    <property type="entry name" value="S-adenosyl-L-methionine-dependent methyltransferases"/>
    <property type="match status" value="1"/>
</dbReference>
<comment type="subcellular location">
    <subcellularLocation>
        <location evidence="4">Nucleus</location>
        <location evidence="4">Nucleolus</location>
    </subcellularLocation>
</comment>
<dbReference type="AlphaFoldDB" id="A0A1J8PWA0"/>
<dbReference type="EC" id="2.1.1.-" evidence="4"/>
<feature type="region of interest" description="Disordered" evidence="5">
    <location>
        <begin position="1"/>
        <end position="28"/>
    </location>
</feature>
<dbReference type="PANTHER" id="PTHR21008">
    <property type="entry name" value="S-ADENOSYLMETHIONINE SENSOR UPSTREAM OF MTORC1-RELATED"/>
    <property type="match status" value="1"/>
</dbReference>
<dbReference type="Pfam" id="PF11968">
    <property type="entry name" value="Bmt2"/>
    <property type="match status" value="1"/>
</dbReference>
<sequence>MSKTRKKKTPVTNTDKATSSSNPHSSRTVIRRFHVLLKKQQQLKHAPSSDAQELRDVEREIEEMGGLAAYQRMSSVGQGNDRGGGSEKVLIQWLINMGLQKREGKGKLKLLEVGALKPDNYGMCTSWIDTTPMDLRSRHPSILEQDFLLMDEDENRGRWDIISLSLVVNFVPDAKDRGRMLCLAHAMLAPEGLLFLALPLPCMENSRYLSFDKLQSLTTVIGFIEVQLKWKKGGKMAYWLYRKGERDHGPLGEFRKKTHDYSTDHCGDEPPELPQLRGQSTAAVNEKCVYGG</sequence>
<dbReference type="InterPro" id="IPR029063">
    <property type="entry name" value="SAM-dependent_MTases_sf"/>
</dbReference>
<evidence type="ECO:0000256" key="4">
    <source>
        <dbReference type="HAMAP-Rule" id="MF_03044"/>
    </source>
</evidence>
<dbReference type="HAMAP" id="MF_03044">
    <property type="entry name" value="BMT2"/>
    <property type="match status" value="1"/>
</dbReference>
<name>A0A1J8PWA0_9AGAM</name>
<dbReference type="GO" id="GO:0016433">
    <property type="term" value="F:rRNA (adenine) methyltransferase activity"/>
    <property type="evidence" value="ECO:0007669"/>
    <property type="project" value="UniProtKB-UniRule"/>
</dbReference>
<feature type="binding site" evidence="4">
    <location>
        <position position="134"/>
    </location>
    <ligand>
        <name>S-adenosyl-L-methionine</name>
        <dbReference type="ChEBI" id="CHEBI:59789"/>
    </ligand>
</feature>
<keyword evidence="1 4" id="KW-0489">Methyltransferase</keyword>
<evidence type="ECO:0000256" key="5">
    <source>
        <dbReference type="SAM" id="MobiDB-lite"/>
    </source>
</evidence>
<dbReference type="EMBL" id="LVVM01004827">
    <property type="protein sequence ID" value="OJA12019.1"/>
    <property type="molecule type" value="Genomic_DNA"/>
</dbReference>
<evidence type="ECO:0000256" key="3">
    <source>
        <dbReference type="ARBA" id="ARBA00022691"/>
    </source>
</evidence>
<comment type="similarity">
    <text evidence="4">Belongs to the BMT2 family.</text>
</comment>
<dbReference type="STRING" id="180088.A0A1J8PWA0"/>